<keyword evidence="3" id="KW-1185">Reference proteome</keyword>
<dbReference type="Proteomes" id="UP000243106">
    <property type="component" value="Unassembled WGS sequence"/>
</dbReference>
<reference evidence="3" key="1">
    <citation type="submission" date="2016-10" db="EMBL/GenBank/DDBJ databases">
        <authorList>
            <person name="Varghese N."/>
            <person name="Submissions S."/>
        </authorList>
    </citation>
    <scope>NUCLEOTIDE SEQUENCE [LARGE SCALE GENOMIC DNA]</scope>
    <source>
        <strain evidence="3">JCM 10271</strain>
    </source>
</reference>
<dbReference type="AlphaFoldDB" id="A0A1I6AEF3"/>
<feature type="domain" description="LysR substrate-binding" evidence="1">
    <location>
        <begin position="2"/>
        <end position="77"/>
    </location>
</feature>
<name>A0A1I6AEF3_9RHOB</name>
<dbReference type="RefSeq" id="WP_093015487.1">
    <property type="nucleotide sequence ID" value="NZ_FOXV01000018.1"/>
</dbReference>
<organism evidence="2 3">
    <name type="scientific">Roseivivax halotolerans</name>
    <dbReference type="NCBI Taxonomy" id="93684"/>
    <lineage>
        <taxon>Bacteria</taxon>
        <taxon>Pseudomonadati</taxon>
        <taxon>Pseudomonadota</taxon>
        <taxon>Alphaproteobacteria</taxon>
        <taxon>Rhodobacterales</taxon>
        <taxon>Roseobacteraceae</taxon>
        <taxon>Roseivivax</taxon>
    </lineage>
</organism>
<dbReference type="EMBL" id="FOXV01000018">
    <property type="protein sequence ID" value="SFQ67114.1"/>
    <property type="molecule type" value="Genomic_DNA"/>
</dbReference>
<evidence type="ECO:0000313" key="2">
    <source>
        <dbReference type="EMBL" id="SFQ67114.1"/>
    </source>
</evidence>
<sequence length="93" mass="10286">MESTRLPFQPRFELDALDAIALMVNRGLGVAVVPDWPGPRPEGIRLRKVPLPAHAPERRIGLLFSRHGPQTRLVEVLDEATRRIGSGDTCVVP</sequence>
<accession>A0A1I6AEF3</accession>
<dbReference type="InterPro" id="IPR005119">
    <property type="entry name" value="LysR_subst-bd"/>
</dbReference>
<dbReference type="Pfam" id="PF03466">
    <property type="entry name" value="LysR_substrate"/>
    <property type="match status" value="1"/>
</dbReference>
<gene>
    <name evidence="2" type="ORF">SAMN05421853_11814</name>
</gene>
<dbReference type="Gene3D" id="3.40.190.10">
    <property type="entry name" value="Periplasmic binding protein-like II"/>
    <property type="match status" value="2"/>
</dbReference>
<evidence type="ECO:0000259" key="1">
    <source>
        <dbReference type="Pfam" id="PF03466"/>
    </source>
</evidence>
<evidence type="ECO:0000313" key="3">
    <source>
        <dbReference type="Proteomes" id="UP000243106"/>
    </source>
</evidence>
<proteinExistence type="predicted"/>
<dbReference type="SUPFAM" id="SSF53850">
    <property type="entry name" value="Periplasmic binding protein-like II"/>
    <property type="match status" value="1"/>
</dbReference>
<protein>
    <submittedName>
        <fullName evidence="2">LysR substrate binding domain-containing protein</fullName>
    </submittedName>
</protein>